<sequence length="299" mass="33393">MQTVKTRSVRRAEEAAAAVQQPLATINHNVQGLEPPALRSASNTPISDPAESSGENSFSSSSGTSAETAFSEIDRCKREPTEEEKARYAEMFDPYSYTSLFGGPLTPNNSPPPIEIPLPTDFDFAFGLEGDFIRPGVEEERGLLFKGSSAKPTSMIQRGLFSAGSQWSFGSEDKLQKSKEWELSREVRKPLDIFAEYMKQLEEDKRAKSLLQAHYDDDDDMEIDDGLAMDIDGIAPKEIGSDSSSDQVPQLGPEGTIICDQEEEEQRYKQYQGGEGVYPQEWVRRRKNKKRAYATEIIE</sequence>
<evidence type="ECO:0000313" key="2">
    <source>
        <dbReference type="EMBL" id="KAF9525422.1"/>
    </source>
</evidence>
<feature type="compositionally biased region" description="Low complexity" evidence="1">
    <location>
        <begin position="51"/>
        <end position="71"/>
    </location>
</feature>
<comment type="caution">
    <text evidence="2">The sequence shown here is derived from an EMBL/GenBank/DDBJ whole genome shotgun (WGS) entry which is preliminary data.</text>
</comment>
<dbReference type="Proteomes" id="UP000807306">
    <property type="component" value="Unassembled WGS sequence"/>
</dbReference>
<name>A0A9P6JLL4_9AGAR</name>
<accession>A0A9P6JLL4</accession>
<feature type="region of interest" description="Disordered" evidence="1">
    <location>
        <begin position="1"/>
        <end position="20"/>
    </location>
</feature>
<feature type="compositionally biased region" description="Basic and acidic residues" evidence="1">
    <location>
        <begin position="72"/>
        <end position="84"/>
    </location>
</feature>
<dbReference type="EMBL" id="MU157884">
    <property type="protein sequence ID" value="KAF9525422.1"/>
    <property type="molecule type" value="Genomic_DNA"/>
</dbReference>
<gene>
    <name evidence="2" type="ORF">CPB83DRAFT_859533</name>
</gene>
<feature type="region of interest" description="Disordered" evidence="1">
    <location>
        <begin position="28"/>
        <end position="84"/>
    </location>
</feature>
<evidence type="ECO:0000313" key="3">
    <source>
        <dbReference type="Proteomes" id="UP000807306"/>
    </source>
</evidence>
<evidence type="ECO:0000256" key="1">
    <source>
        <dbReference type="SAM" id="MobiDB-lite"/>
    </source>
</evidence>
<keyword evidence="3" id="KW-1185">Reference proteome</keyword>
<dbReference type="AlphaFoldDB" id="A0A9P6JLL4"/>
<organism evidence="2 3">
    <name type="scientific">Crepidotus variabilis</name>
    <dbReference type="NCBI Taxonomy" id="179855"/>
    <lineage>
        <taxon>Eukaryota</taxon>
        <taxon>Fungi</taxon>
        <taxon>Dikarya</taxon>
        <taxon>Basidiomycota</taxon>
        <taxon>Agaricomycotina</taxon>
        <taxon>Agaricomycetes</taxon>
        <taxon>Agaricomycetidae</taxon>
        <taxon>Agaricales</taxon>
        <taxon>Agaricineae</taxon>
        <taxon>Crepidotaceae</taxon>
        <taxon>Crepidotus</taxon>
    </lineage>
</organism>
<proteinExistence type="predicted"/>
<protein>
    <submittedName>
        <fullName evidence="2">Uncharacterized protein</fullName>
    </submittedName>
</protein>
<reference evidence="2" key="1">
    <citation type="submission" date="2020-11" db="EMBL/GenBank/DDBJ databases">
        <authorList>
            <consortium name="DOE Joint Genome Institute"/>
            <person name="Ahrendt S."/>
            <person name="Riley R."/>
            <person name="Andreopoulos W."/>
            <person name="Labutti K."/>
            <person name="Pangilinan J."/>
            <person name="Ruiz-Duenas F.J."/>
            <person name="Barrasa J.M."/>
            <person name="Sanchez-Garcia M."/>
            <person name="Camarero S."/>
            <person name="Miyauchi S."/>
            <person name="Serrano A."/>
            <person name="Linde D."/>
            <person name="Babiker R."/>
            <person name="Drula E."/>
            <person name="Ayuso-Fernandez I."/>
            <person name="Pacheco R."/>
            <person name="Padilla G."/>
            <person name="Ferreira P."/>
            <person name="Barriuso J."/>
            <person name="Kellner H."/>
            <person name="Castanera R."/>
            <person name="Alfaro M."/>
            <person name="Ramirez L."/>
            <person name="Pisabarro A.G."/>
            <person name="Kuo A."/>
            <person name="Tritt A."/>
            <person name="Lipzen A."/>
            <person name="He G."/>
            <person name="Yan M."/>
            <person name="Ng V."/>
            <person name="Cullen D."/>
            <person name="Martin F."/>
            <person name="Rosso M.-N."/>
            <person name="Henrissat B."/>
            <person name="Hibbett D."/>
            <person name="Martinez A.T."/>
            <person name="Grigoriev I.V."/>
        </authorList>
    </citation>
    <scope>NUCLEOTIDE SEQUENCE</scope>
    <source>
        <strain evidence="2">CBS 506.95</strain>
    </source>
</reference>